<dbReference type="Pfam" id="PF05050">
    <property type="entry name" value="Methyltransf_21"/>
    <property type="match status" value="1"/>
</dbReference>
<dbReference type="InterPro" id="IPR006342">
    <property type="entry name" value="FkbM_mtfrase"/>
</dbReference>
<dbReference type="InterPro" id="IPR052514">
    <property type="entry name" value="SAM-dependent_MTase"/>
</dbReference>
<keyword evidence="3" id="KW-1185">Reference proteome</keyword>
<dbReference type="InterPro" id="IPR029063">
    <property type="entry name" value="SAM-dependent_MTases_sf"/>
</dbReference>
<dbReference type="SUPFAM" id="SSF53335">
    <property type="entry name" value="S-adenosyl-L-methionine-dependent methyltransferases"/>
    <property type="match status" value="1"/>
</dbReference>
<evidence type="ECO:0000313" key="3">
    <source>
        <dbReference type="Proteomes" id="UP000306196"/>
    </source>
</evidence>
<keyword evidence="2" id="KW-0489">Methyltransferase</keyword>
<name>A0A5R8KF30_9BACT</name>
<keyword evidence="2" id="KW-0808">Transferase</keyword>
<dbReference type="PANTHER" id="PTHR34203">
    <property type="entry name" value="METHYLTRANSFERASE, FKBM FAMILY PROTEIN"/>
    <property type="match status" value="1"/>
</dbReference>
<dbReference type="GO" id="GO:0032259">
    <property type="term" value="P:methylation"/>
    <property type="evidence" value="ECO:0007669"/>
    <property type="project" value="UniProtKB-KW"/>
</dbReference>
<dbReference type="RefSeq" id="WP_138086374.1">
    <property type="nucleotide sequence ID" value="NZ_VAUV01000007.1"/>
</dbReference>
<gene>
    <name evidence="2" type="ORF">FEM03_11405</name>
</gene>
<comment type="caution">
    <text evidence="2">The sequence shown here is derived from an EMBL/GenBank/DDBJ whole genome shotgun (WGS) entry which is preliminary data.</text>
</comment>
<evidence type="ECO:0000313" key="2">
    <source>
        <dbReference type="EMBL" id="TLD70904.1"/>
    </source>
</evidence>
<dbReference type="Gene3D" id="3.40.50.150">
    <property type="entry name" value="Vaccinia Virus protein VP39"/>
    <property type="match status" value="1"/>
</dbReference>
<sequence length="259" mass="28766">MSSIRPYFRDLVTTFPAALIQSWKQERWNGVRLALGIYVFKSVGNGISTRLCQIENLAEATNYLDNFIGHELRHLPVEQALSDGGNVVELGVNIGITARWWLSLSPKIHTTGVDMMEEAIAYTTAKITALNQQDRWTGIVAAVGNERGELNVSFDDPLEGTNSIGATSGQQQRSVRMERLDDLCPDVQSITLLKVDIEGAGGIALEGAPRILSHTRWVVFEIHGDEETRRASAALIKAGFVLDHFFGRTMWWERKTPTA</sequence>
<protein>
    <submittedName>
        <fullName evidence="2">FkbM family methyltransferase</fullName>
    </submittedName>
</protein>
<dbReference type="AlphaFoldDB" id="A0A5R8KF30"/>
<proteinExistence type="predicted"/>
<dbReference type="GO" id="GO:0008168">
    <property type="term" value="F:methyltransferase activity"/>
    <property type="evidence" value="ECO:0007669"/>
    <property type="project" value="UniProtKB-KW"/>
</dbReference>
<dbReference type="OrthoDB" id="9810122at2"/>
<dbReference type="PANTHER" id="PTHR34203:SF15">
    <property type="entry name" value="SLL1173 PROTEIN"/>
    <property type="match status" value="1"/>
</dbReference>
<feature type="domain" description="Methyltransferase FkbM" evidence="1">
    <location>
        <begin position="134"/>
        <end position="228"/>
    </location>
</feature>
<organism evidence="2 3">
    <name type="scientific">Phragmitibacter flavus</name>
    <dbReference type="NCBI Taxonomy" id="2576071"/>
    <lineage>
        <taxon>Bacteria</taxon>
        <taxon>Pseudomonadati</taxon>
        <taxon>Verrucomicrobiota</taxon>
        <taxon>Verrucomicrobiia</taxon>
        <taxon>Verrucomicrobiales</taxon>
        <taxon>Verrucomicrobiaceae</taxon>
        <taxon>Phragmitibacter</taxon>
    </lineage>
</organism>
<dbReference type="Proteomes" id="UP000306196">
    <property type="component" value="Unassembled WGS sequence"/>
</dbReference>
<reference evidence="2 3" key="1">
    <citation type="submission" date="2019-05" db="EMBL/GenBank/DDBJ databases">
        <title>Verrucobacter flavum gen. nov., sp. nov. a new member of the family Verrucomicrobiaceae.</title>
        <authorList>
            <person name="Szuroczki S."/>
            <person name="Abbaszade G."/>
            <person name="Szabo A."/>
            <person name="Felfoldi T."/>
            <person name="Schumann P."/>
            <person name="Boka K."/>
            <person name="Keki Z."/>
            <person name="Toumi M."/>
            <person name="Toth E."/>
        </authorList>
    </citation>
    <scope>NUCLEOTIDE SEQUENCE [LARGE SCALE GENOMIC DNA]</scope>
    <source>
        <strain evidence="2 3">MG-N-17</strain>
    </source>
</reference>
<dbReference type="NCBIfam" id="TIGR01444">
    <property type="entry name" value="fkbM_fam"/>
    <property type="match status" value="1"/>
</dbReference>
<accession>A0A5R8KF30</accession>
<dbReference type="EMBL" id="VAUV01000007">
    <property type="protein sequence ID" value="TLD70904.1"/>
    <property type="molecule type" value="Genomic_DNA"/>
</dbReference>
<evidence type="ECO:0000259" key="1">
    <source>
        <dbReference type="Pfam" id="PF05050"/>
    </source>
</evidence>